<evidence type="ECO:0000313" key="3">
    <source>
        <dbReference type="Proteomes" id="UP000745764"/>
    </source>
</evidence>
<protein>
    <submittedName>
        <fullName evidence="2">Uncharacterized protein</fullName>
    </submittedName>
</protein>
<dbReference type="OrthoDB" id="3853615at2759"/>
<comment type="caution">
    <text evidence="2">The sequence shown here is derived from an EMBL/GenBank/DDBJ whole genome shotgun (WGS) entry which is preliminary data.</text>
</comment>
<accession>A0A9N8PS84</accession>
<proteinExistence type="predicted"/>
<name>A0A9N8PS84_9PEZI</name>
<sequence>MANQCTTSSTQSPRDSFISDSTVRLSKPVCLLRSQASRSQKEQAKATTLTAEALAMLEPTNKMHTAAYNHNRIKNFINQLPAPDTSPEHDESPDAIHYPDLTTLAKETEGQTHYYTPPFHPHHMHIYNRFQEMRREEPWAEFHTHNAWLSLEYSENGNVCMYVGVGDMQHHDGITKHMIWLRDKWLGVEVGISYYLMEYEDDGQVDKTEADQKGDKGKLSRREPRSAAERGWDSRMRDYTMCQFAATFV</sequence>
<dbReference type="AlphaFoldDB" id="A0A9N8PS84"/>
<gene>
    <name evidence="2" type="ORF">AWRI4620_LOCUS3998</name>
</gene>
<dbReference type="EMBL" id="CAINUL010000005">
    <property type="protein sequence ID" value="CAD0109743.1"/>
    <property type="molecule type" value="Genomic_DNA"/>
</dbReference>
<feature type="region of interest" description="Disordered" evidence="1">
    <location>
        <begin position="206"/>
        <end position="231"/>
    </location>
</feature>
<organism evidence="2 3">
    <name type="scientific">Aureobasidium uvarum</name>
    <dbReference type="NCBI Taxonomy" id="2773716"/>
    <lineage>
        <taxon>Eukaryota</taxon>
        <taxon>Fungi</taxon>
        <taxon>Dikarya</taxon>
        <taxon>Ascomycota</taxon>
        <taxon>Pezizomycotina</taxon>
        <taxon>Dothideomycetes</taxon>
        <taxon>Dothideomycetidae</taxon>
        <taxon>Dothideales</taxon>
        <taxon>Saccotheciaceae</taxon>
        <taxon>Aureobasidium</taxon>
    </lineage>
</organism>
<dbReference type="Proteomes" id="UP000745764">
    <property type="component" value="Unassembled WGS sequence"/>
</dbReference>
<keyword evidence="3" id="KW-1185">Reference proteome</keyword>
<evidence type="ECO:0000256" key="1">
    <source>
        <dbReference type="SAM" id="MobiDB-lite"/>
    </source>
</evidence>
<evidence type="ECO:0000313" key="2">
    <source>
        <dbReference type="EMBL" id="CAD0109743.1"/>
    </source>
</evidence>
<reference evidence="2" key="1">
    <citation type="submission" date="2020-06" db="EMBL/GenBank/DDBJ databases">
        <authorList>
            <person name="Onetto C."/>
        </authorList>
    </citation>
    <scope>NUCLEOTIDE SEQUENCE</scope>
</reference>